<dbReference type="EMBL" id="PEBV01000023">
    <property type="protein sequence ID" value="PTQ52745.1"/>
    <property type="molecule type" value="Genomic_DNA"/>
</dbReference>
<comment type="caution">
    <text evidence="2">The sequence shown here is derived from an EMBL/GenBank/DDBJ whole genome shotgun (WGS) entry which is preliminary data.</text>
</comment>
<proteinExistence type="predicted"/>
<reference evidence="2 3" key="1">
    <citation type="submission" date="2017-08" db="EMBL/GenBank/DDBJ databases">
        <title>Burning lignite coal seam in the remote Altai Mountains harbors a hydrogen-driven thermophilic microbial community.</title>
        <authorList>
            <person name="Kadnikov V.V."/>
            <person name="Mardanov A.V."/>
            <person name="Ivasenko D."/>
            <person name="Beletsky A.V."/>
            <person name="Karnachuk O.V."/>
            <person name="Ravin N.V."/>
        </authorList>
    </citation>
    <scope>NUCLEOTIDE SEQUENCE [LARGE SCALE GENOMIC DNA]</scope>
    <source>
        <strain evidence="2">AL33</strain>
    </source>
</reference>
<dbReference type="AlphaFoldDB" id="A0A2T5G978"/>
<feature type="region of interest" description="Disordered" evidence="1">
    <location>
        <begin position="12"/>
        <end position="37"/>
    </location>
</feature>
<name>A0A2T5G978_HYDSH</name>
<protein>
    <submittedName>
        <fullName evidence="2">Uncharacterized protein</fullName>
    </submittedName>
</protein>
<gene>
    <name evidence="2" type="ORF">HSCHL_0009</name>
</gene>
<accession>A0A2T5G978</accession>
<dbReference type="Proteomes" id="UP000244180">
    <property type="component" value="Unassembled WGS sequence"/>
</dbReference>
<evidence type="ECO:0000256" key="1">
    <source>
        <dbReference type="SAM" id="MobiDB-lite"/>
    </source>
</evidence>
<feature type="compositionally biased region" description="Basic residues" evidence="1">
    <location>
        <begin position="26"/>
        <end position="37"/>
    </location>
</feature>
<sequence length="37" mass="3883">MIFPIVKIGAESAGTAPSSAVDGRGRSRPRKEKRVSA</sequence>
<evidence type="ECO:0000313" key="3">
    <source>
        <dbReference type="Proteomes" id="UP000244180"/>
    </source>
</evidence>
<evidence type="ECO:0000313" key="2">
    <source>
        <dbReference type="EMBL" id="PTQ52745.1"/>
    </source>
</evidence>
<organism evidence="2 3">
    <name type="scientific">Hydrogenibacillus schlegelii</name>
    <name type="common">Bacillus schlegelii</name>
    <dbReference type="NCBI Taxonomy" id="1484"/>
    <lineage>
        <taxon>Bacteria</taxon>
        <taxon>Bacillati</taxon>
        <taxon>Bacillota</taxon>
        <taxon>Bacilli</taxon>
        <taxon>Bacillales</taxon>
        <taxon>Bacillales Family X. Incertae Sedis</taxon>
        <taxon>Hydrogenibacillus</taxon>
    </lineage>
</organism>